<dbReference type="Proteomes" id="UP000503017">
    <property type="component" value="Chromosome"/>
</dbReference>
<evidence type="ECO:0000259" key="1">
    <source>
        <dbReference type="Pfam" id="PF13628"/>
    </source>
</evidence>
<feature type="domain" description="DUF4142" evidence="1">
    <location>
        <begin position="68"/>
        <end position="203"/>
    </location>
</feature>
<dbReference type="InterPro" id="IPR012347">
    <property type="entry name" value="Ferritin-like"/>
</dbReference>
<sequence>MEVALQEHSTWLLVVDSKGRNSMKTLMLLATTALLSMNSAAFCQTEQKPSVPTIPATQIEPRKVATALEFVATASSANSFEIDAAKLALKRAQAPELKAFAQRMIEAHSPAQEELLAIAKSGDKTKEFAEPAPDGEQQGILAKLASVKDGPDFDKMYIEGQIYVHQRAISLLKGYSDGDSDLNRFAAKTLPTIIDHYQMAQELGSKLNVKAPAQ</sequence>
<protein>
    <submittedName>
        <fullName evidence="2">DUF4142 domain-containing protein</fullName>
    </submittedName>
</protein>
<evidence type="ECO:0000313" key="3">
    <source>
        <dbReference type="Proteomes" id="UP000503017"/>
    </source>
</evidence>
<proteinExistence type="predicted"/>
<dbReference type="InterPro" id="IPR025419">
    <property type="entry name" value="DUF4142"/>
</dbReference>
<reference evidence="2 3" key="1">
    <citation type="submission" date="2018-10" db="EMBL/GenBank/DDBJ databases">
        <authorList>
            <person name="Perry B.J."/>
            <person name="Sullivan J.T."/>
            <person name="Murphy R.J.T."/>
            <person name="Ramsay J.P."/>
            <person name="Ronson C.W."/>
        </authorList>
    </citation>
    <scope>NUCLEOTIDE SEQUENCE [LARGE SCALE GENOMIC DNA]</scope>
    <source>
        <strain evidence="2 3">R88b</strain>
    </source>
</reference>
<dbReference type="Pfam" id="PF13628">
    <property type="entry name" value="DUF4142"/>
    <property type="match status" value="1"/>
</dbReference>
<dbReference type="PANTHER" id="PTHR38593:SF1">
    <property type="entry name" value="BLR2558 PROTEIN"/>
    <property type="match status" value="1"/>
</dbReference>
<name>A0A6M7WWP8_RHILI</name>
<dbReference type="Gene3D" id="1.20.1260.10">
    <property type="match status" value="1"/>
</dbReference>
<dbReference type="EMBL" id="CP033367">
    <property type="protein sequence ID" value="QKD05263.1"/>
    <property type="molecule type" value="Genomic_DNA"/>
</dbReference>
<accession>A0A6M7WWP8</accession>
<dbReference type="PANTHER" id="PTHR38593">
    <property type="entry name" value="BLR2558 PROTEIN"/>
    <property type="match status" value="1"/>
</dbReference>
<gene>
    <name evidence="2" type="ORF">EB235_30390</name>
</gene>
<dbReference type="AlphaFoldDB" id="A0A6M7WWP8"/>
<evidence type="ECO:0000313" key="2">
    <source>
        <dbReference type="EMBL" id="QKD05263.1"/>
    </source>
</evidence>
<organism evidence="2 3">
    <name type="scientific">Mesorhizobium loti R88b</name>
    <dbReference type="NCBI Taxonomy" id="935548"/>
    <lineage>
        <taxon>Bacteria</taxon>
        <taxon>Pseudomonadati</taxon>
        <taxon>Pseudomonadota</taxon>
        <taxon>Alphaproteobacteria</taxon>
        <taxon>Hyphomicrobiales</taxon>
        <taxon>Phyllobacteriaceae</taxon>
        <taxon>Mesorhizobium</taxon>
    </lineage>
</organism>